<dbReference type="OrthoDB" id="10252740at2759"/>
<dbReference type="InterPro" id="IPR036397">
    <property type="entry name" value="RNaseH_sf"/>
</dbReference>
<dbReference type="GO" id="GO:0016442">
    <property type="term" value="C:RISC complex"/>
    <property type="evidence" value="ECO:0000318"/>
    <property type="project" value="GO_Central"/>
</dbReference>
<dbReference type="GO" id="GO:0005737">
    <property type="term" value="C:cytoplasm"/>
    <property type="evidence" value="ECO:0000318"/>
    <property type="project" value="GO_Central"/>
</dbReference>
<dbReference type="SUPFAM" id="SSF101690">
    <property type="entry name" value="PAZ domain"/>
    <property type="match status" value="1"/>
</dbReference>
<feature type="region of interest" description="Disordered" evidence="1">
    <location>
        <begin position="46"/>
        <end position="66"/>
    </location>
</feature>
<gene>
    <name evidence="2" type="primary">WBGene00090293</name>
</gene>
<evidence type="ECO:0000313" key="3">
    <source>
        <dbReference type="Proteomes" id="UP000005239"/>
    </source>
</evidence>
<sequence length="998" mass="114956">MAAGDPIDRPFLRDVDQWMEQLYDCKQLSEQQVKMLFEQERQLPPITSLSDSSQRQQPAMASGIGANPPPVVANAVERSRVYRTPVTAPPFPYKKVIIAKRPEKGIRGVPFDLKVNWFRIQLPDKQLYIYKVVVDKEIRKGKGKGVEPVTNPSNIAPCVYKVIHSYPQIFRNPWHFIFDDFEYLFSTELLEDRPGRELFTTDDRNNKVRVRISRFAKFELTKGGIDDIDAQWSAIFIKLLLSQNARFIPPQLKQDHELSIHARFAHFGGAMFYIPKSVNGINIQKSTVRKKMVQPGCEAWTGFYLAYRQWEDGNPVMNVGMVHKFFNSLNLNLLDFYEAIINKMGKATQKVTLTRNTVMSPAGIADFTERLSGLKVKCDIVPEKDRDGLLINGIVVRHYEFVRTMNTSECADNYYLTRFNRARRQKEDVRLDVWFENQGKPLKYPKLPLCEVKSGKRTDFLPMEVLFTHGKPTPYTKRLDTIAKMEIPTLLARSPQDHYRLTMEMTSKDLEYQKDPFMNAMGIKLETQMEECGSRVLYKTGIISKDDSGEKIDMNNETGEFPLSRAYQTTEKEIIFVACNVTNIINDDTAKSFCRKLVDKCKSRGMRVSTHNQYDKVNKSGVSKYIENALQFLEKRQRTDTEILVFLFFVGNMDEVLYGEIKVLSDLNHGVVTQVVTEHTVARMISTDPDRELYDYKSMFHHIWLKLNVKLGGVNQIVDFTGANEPDLPRLPSHERTMFIGIDAIHPSPNSPIRSFTLAAIVASLDRNATKYADRIMVNVNCNETVQHFEEHFALLLKEYHGERGHFPDRVVILRDGVSDSEMIKAASRELQSIKGAWKRCTDVKPPPFTYIVVQKRHRTRFYRSDVMENNANPFPGTVVTEGAVSPHKFDFYMISHYTVQGTSRPAHYTVVMDESEFSTDEITEMCFRLCCLYARCSKPVSIPAPVYYAHLRCKRAAVQFQFAARYTERVAKHAQDIEQFLNRDFTKPKMHPGMAWL</sequence>
<dbReference type="GO" id="GO:0035198">
    <property type="term" value="F:miRNA binding"/>
    <property type="evidence" value="ECO:0000318"/>
    <property type="project" value="GO_Central"/>
</dbReference>
<dbReference type="GO" id="GO:0004521">
    <property type="term" value="F:RNA endonuclease activity"/>
    <property type="evidence" value="ECO:0000318"/>
    <property type="project" value="GO_Central"/>
</dbReference>
<dbReference type="GO" id="GO:0003727">
    <property type="term" value="F:single-stranded RNA binding"/>
    <property type="evidence" value="ECO:0000318"/>
    <property type="project" value="GO_Central"/>
</dbReference>
<name>A0A2A6BQU6_PRIPA</name>
<organism evidence="2 3">
    <name type="scientific">Pristionchus pacificus</name>
    <name type="common">Parasitic nematode worm</name>
    <dbReference type="NCBI Taxonomy" id="54126"/>
    <lineage>
        <taxon>Eukaryota</taxon>
        <taxon>Metazoa</taxon>
        <taxon>Ecdysozoa</taxon>
        <taxon>Nematoda</taxon>
        <taxon>Chromadorea</taxon>
        <taxon>Rhabditida</taxon>
        <taxon>Rhabditina</taxon>
        <taxon>Diplogasteromorpha</taxon>
        <taxon>Diplogasteroidea</taxon>
        <taxon>Neodiplogasteridae</taxon>
        <taxon>Pristionchus</taxon>
    </lineage>
</organism>
<dbReference type="SMART" id="SM00950">
    <property type="entry name" value="Piwi"/>
    <property type="match status" value="1"/>
</dbReference>
<protein>
    <submittedName>
        <fullName evidence="2">Piwi domain-containing protein</fullName>
    </submittedName>
</protein>
<dbReference type="InterPro" id="IPR012337">
    <property type="entry name" value="RNaseH-like_sf"/>
</dbReference>
<dbReference type="Gene3D" id="2.170.260.10">
    <property type="entry name" value="paz domain"/>
    <property type="match status" value="1"/>
</dbReference>
<proteinExistence type="predicted"/>
<reference evidence="2" key="2">
    <citation type="submission" date="2022-06" db="UniProtKB">
        <authorList>
            <consortium name="EnsemblMetazoa"/>
        </authorList>
    </citation>
    <scope>IDENTIFICATION</scope>
    <source>
        <strain evidence="2">PS312</strain>
    </source>
</reference>
<accession>A0A8R1Y849</accession>
<dbReference type="GO" id="GO:0036464">
    <property type="term" value="C:cytoplasmic ribonucleoprotein granule"/>
    <property type="evidence" value="ECO:0000318"/>
    <property type="project" value="GO_Central"/>
</dbReference>
<feature type="compositionally biased region" description="Polar residues" evidence="1">
    <location>
        <begin position="46"/>
        <end position="59"/>
    </location>
</feature>
<dbReference type="PROSITE" id="PS50822">
    <property type="entry name" value="PIWI"/>
    <property type="match status" value="1"/>
</dbReference>
<dbReference type="GO" id="GO:0005634">
    <property type="term" value="C:nucleus"/>
    <property type="evidence" value="ECO:0000318"/>
    <property type="project" value="GO_Central"/>
</dbReference>
<dbReference type="GO" id="GO:0035194">
    <property type="term" value="P:regulatory ncRNA-mediated post-transcriptional gene silencing"/>
    <property type="evidence" value="ECO:0000318"/>
    <property type="project" value="GO_Central"/>
</dbReference>
<dbReference type="InterPro" id="IPR003165">
    <property type="entry name" value="Piwi"/>
</dbReference>
<dbReference type="InterPro" id="IPR036085">
    <property type="entry name" value="PAZ_dom_sf"/>
</dbReference>
<keyword evidence="3" id="KW-1185">Reference proteome</keyword>
<accession>A0A2A6BQU6</accession>
<dbReference type="AlphaFoldDB" id="A0A2A6BQU6"/>
<dbReference type="SUPFAM" id="SSF53098">
    <property type="entry name" value="Ribonuclease H-like"/>
    <property type="match status" value="1"/>
</dbReference>
<dbReference type="Proteomes" id="UP000005239">
    <property type="component" value="Unassembled WGS sequence"/>
</dbReference>
<evidence type="ECO:0000256" key="1">
    <source>
        <dbReference type="SAM" id="MobiDB-lite"/>
    </source>
</evidence>
<dbReference type="PANTHER" id="PTHR22891">
    <property type="entry name" value="EUKARYOTIC TRANSLATION INITIATION FACTOR 2C"/>
    <property type="match status" value="1"/>
</dbReference>
<dbReference type="Gene3D" id="3.30.420.10">
    <property type="entry name" value="Ribonuclease H-like superfamily/Ribonuclease H"/>
    <property type="match status" value="1"/>
</dbReference>
<reference evidence="3" key="1">
    <citation type="journal article" date="2008" name="Nat. Genet.">
        <title>The Pristionchus pacificus genome provides a unique perspective on nematode lifestyle and parasitism.</title>
        <authorList>
            <person name="Dieterich C."/>
            <person name="Clifton S.W."/>
            <person name="Schuster L.N."/>
            <person name="Chinwalla A."/>
            <person name="Delehaunty K."/>
            <person name="Dinkelacker I."/>
            <person name="Fulton L."/>
            <person name="Fulton R."/>
            <person name="Godfrey J."/>
            <person name="Minx P."/>
            <person name="Mitreva M."/>
            <person name="Roeseler W."/>
            <person name="Tian H."/>
            <person name="Witte H."/>
            <person name="Yang S.P."/>
            <person name="Wilson R.K."/>
            <person name="Sommer R.J."/>
        </authorList>
    </citation>
    <scope>NUCLEOTIDE SEQUENCE [LARGE SCALE GENOMIC DNA]</scope>
    <source>
        <strain evidence="3">PS312</strain>
    </source>
</reference>
<dbReference type="Pfam" id="PF02171">
    <property type="entry name" value="Piwi"/>
    <property type="match status" value="1"/>
</dbReference>
<evidence type="ECO:0000313" key="2">
    <source>
        <dbReference type="EnsemblMetazoa" id="PPA00739.1"/>
    </source>
</evidence>
<dbReference type="EnsemblMetazoa" id="PPA00739.1">
    <property type="protein sequence ID" value="PPA00739.1"/>
    <property type="gene ID" value="WBGene00090293"/>
</dbReference>
<dbReference type="Gene3D" id="3.40.50.2300">
    <property type="match status" value="1"/>
</dbReference>